<sequence>MRLHRDSRAAPTRRKDRKGERERARGKSSDDDTESNNQEPVISPILTAEAIAAKLGRAARIESMRLLEPPRGVRHARRARLL</sequence>
<gene>
    <name evidence="2" type="ORF">NTJ_05758</name>
</gene>
<feature type="region of interest" description="Disordered" evidence="1">
    <location>
        <begin position="1"/>
        <end position="44"/>
    </location>
</feature>
<organism evidence="2 3">
    <name type="scientific">Nesidiocoris tenuis</name>
    <dbReference type="NCBI Taxonomy" id="355587"/>
    <lineage>
        <taxon>Eukaryota</taxon>
        <taxon>Metazoa</taxon>
        <taxon>Ecdysozoa</taxon>
        <taxon>Arthropoda</taxon>
        <taxon>Hexapoda</taxon>
        <taxon>Insecta</taxon>
        <taxon>Pterygota</taxon>
        <taxon>Neoptera</taxon>
        <taxon>Paraneoptera</taxon>
        <taxon>Hemiptera</taxon>
        <taxon>Heteroptera</taxon>
        <taxon>Panheteroptera</taxon>
        <taxon>Cimicomorpha</taxon>
        <taxon>Miridae</taxon>
        <taxon>Dicyphina</taxon>
        <taxon>Nesidiocoris</taxon>
    </lineage>
</organism>
<reference evidence="2 3" key="1">
    <citation type="submission" date="2023-09" db="EMBL/GenBank/DDBJ databases">
        <title>Nesidiocoris tenuis whole genome shotgun sequence.</title>
        <authorList>
            <person name="Shibata T."/>
            <person name="Shimoda M."/>
            <person name="Kobayashi T."/>
            <person name="Uehara T."/>
        </authorList>
    </citation>
    <scope>NUCLEOTIDE SEQUENCE [LARGE SCALE GENOMIC DNA]</scope>
    <source>
        <strain evidence="2 3">Japan</strain>
    </source>
</reference>
<proteinExistence type="predicted"/>
<accession>A0ABN7ALY2</accession>
<evidence type="ECO:0000256" key="1">
    <source>
        <dbReference type="SAM" id="MobiDB-lite"/>
    </source>
</evidence>
<protein>
    <submittedName>
        <fullName evidence="2">Uncharacterized protein</fullName>
    </submittedName>
</protein>
<evidence type="ECO:0000313" key="2">
    <source>
        <dbReference type="EMBL" id="BES92948.1"/>
    </source>
</evidence>
<evidence type="ECO:0000313" key="3">
    <source>
        <dbReference type="Proteomes" id="UP001307889"/>
    </source>
</evidence>
<feature type="compositionally biased region" description="Basic and acidic residues" evidence="1">
    <location>
        <begin position="17"/>
        <end position="30"/>
    </location>
</feature>
<dbReference type="EMBL" id="AP028912">
    <property type="protein sequence ID" value="BES92948.1"/>
    <property type="molecule type" value="Genomic_DNA"/>
</dbReference>
<dbReference type="Proteomes" id="UP001307889">
    <property type="component" value="Chromosome 4"/>
</dbReference>
<name>A0ABN7ALY2_9HEMI</name>
<keyword evidence="3" id="KW-1185">Reference proteome</keyword>